<name>A0A5B8XZS3_9DELT</name>
<accession>A0A5B8XZS3</accession>
<dbReference type="RefSeq" id="WP_146962327.1">
    <property type="nucleotide sequence ID" value="NZ_CP042467.1"/>
</dbReference>
<dbReference type="AlphaFoldDB" id="A0A5B8XZS3"/>
<dbReference type="EMBL" id="CP042467">
    <property type="protein sequence ID" value="QED29176.1"/>
    <property type="molecule type" value="Genomic_DNA"/>
</dbReference>
<reference evidence="1 2" key="1">
    <citation type="submission" date="2019-08" db="EMBL/GenBank/DDBJ databases">
        <authorList>
            <person name="Liang Q."/>
        </authorList>
    </citation>
    <scope>NUCLEOTIDE SEQUENCE [LARGE SCALE GENOMIC DNA]</scope>
    <source>
        <strain evidence="1 2">V1718</strain>
    </source>
</reference>
<organism evidence="1 2">
    <name type="scientific">Microvenator marinus</name>
    <dbReference type="NCBI Taxonomy" id="2600177"/>
    <lineage>
        <taxon>Bacteria</taxon>
        <taxon>Deltaproteobacteria</taxon>
        <taxon>Bradymonadales</taxon>
        <taxon>Microvenatoraceae</taxon>
        <taxon>Microvenator</taxon>
    </lineage>
</organism>
<sequence length="289" mass="31172">MSSKGSILKTLAGCGCVLLLIGMLLGGAGLYAAWVGVQKLSAVAAEKSKSFDPERLKDLRDLLPEGVEMPEVDQKRIVQALGRPLDAEDVDRFLAANKWFYDQPENSEASKALEEASQGTGLDVFTNGRDAMEKHTKLIGLLTRFNTYISENDGYVKQIDGAIRCAGVAAAADAYSRVKGGEPWEAKSAAELKTLASKTDTDVELDPLAKQMGLAPTDLEWARPGLVALSKMPNESFETWEKLPVAKRKELIETYRKQGSAVLATQLNPVLQTGGLLEILAQGFKNSGG</sequence>
<proteinExistence type="predicted"/>
<dbReference type="Proteomes" id="UP000321595">
    <property type="component" value="Chromosome"/>
</dbReference>
<gene>
    <name evidence="1" type="ORF">FRD01_18400</name>
</gene>
<protein>
    <submittedName>
        <fullName evidence="1">Uncharacterized protein</fullName>
    </submittedName>
</protein>
<evidence type="ECO:0000313" key="2">
    <source>
        <dbReference type="Proteomes" id="UP000321595"/>
    </source>
</evidence>
<dbReference type="KEGG" id="bbae:FRD01_18400"/>
<keyword evidence="2" id="KW-1185">Reference proteome</keyword>
<evidence type="ECO:0000313" key="1">
    <source>
        <dbReference type="EMBL" id="QED29176.1"/>
    </source>
</evidence>